<keyword evidence="1" id="KW-0863">Zinc-finger</keyword>
<dbReference type="InterPro" id="IPR048324">
    <property type="entry name" value="ZSWIM1-3_RNaseH-like"/>
</dbReference>
<keyword evidence="1" id="KW-0862">Zinc</keyword>
<dbReference type="InterPro" id="IPR007527">
    <property type="entry name" value="Znf_SWIM"/>
</dbReference>
<evidence type="ECO:0000256" key="1">
    <source>
        <dbReference type="PROSITE-ProRule" id="PRU00325"/>
    </source>
</evidence>
<accession>A0A553PBI5</accession>
<evidence type="ECO:0000259" key="2">
    <source>
        <dbReference type="PROSITE" id="PS50966"/>
    </source>
</evidence>
<dbReference type="Pfam" id="PF21056">
    <property type="entry name" value="ZSWIM1-3_RNaseH-like"/>
    <property type="match status" value="1"/>
</dbReference>
<comment type="caution">
    <text evidence="3">The sequence shown here is derived from an EMBL/GenBank/DDBJ whole genome shotgun (WGS) entry which is preliminary data.</text>
</comment>
<keyword evidence="4" id="KW-1185">Reference proteome</keyword>
<dbReference type="EMBL" id="VCGU01000005">
    <property type="protein sequence ID" value="TRY75047.1"/>
    <property type="molecule type" value="Genomic_DNA"/>
</dbReference>
<keyword evidence="1" id="KW-0479">Metal-binding</keyword>
<evidence type="ECO:0000313" key="4">
    <source>
        <dbReference type="Proteomes" id="UP000318571"/>
    </source>
</evidence>
<feature type="domain" description="SWIM-type" evidence="2">
    <location>
        <begin position="103"/>
        <end position="134"/>
    </location>
</feature>
<proteinExistence type="predicted"/>
<name>A0A553PBI5_TIGCA</name>
<evidence type="ECO:0000313" key="3">
    <source>
        <dbReference type="EMBL" id="TRY75047.1"/>
    </source>
</evidence>
<sequence>MSVQDKQFVTEDQNTVIVYASDEMILEFGKNPTTIFIDGTHGTNQSRFVLVSILVSDSRGEGMPIMEVIAEGESTSCLVPAFQILKELAPDAMKHTKVMCPPSNVCAHTYICSCPTYAREGNCKHIHLTAILKIFPTPPTEHVHGDYPRAIRLDHCDDEDPPTEHVYDGSPDEIATDDCDEEEKMEIEVLSRTYFPGDNVENDSFMKLGTNGSASERTEEKEFLDQVGNSLAQIGQGLSNPLLSLEKRRKTLKSAATRAAEAAIECPLAFAGEQVNTRFKNFNSQTEKIMEKLKVAMNLDAPENQAAWAGKESEILADTTSWSLITSLSCSCL</sequence>
<dbReference type="GO" id="GO:0008270">
    <property type="term" value="F:zinc ion binding"/>
    <property type="evidence" value="ECO:0007669"/>
    <property type="project" value="UniProtKB-KW"/>
</dbReference>
<gene>
    <name evidence="3" type="ORF">TCAL_16802</name>
</gene>
<dbReference type="Proteomes" id="UP000318571">
    <property type="component" value="Chromosome 2"/>
</dbReference>
<dbReference type="PROSITE" id="PS50966">
    <property type="entry name" value="ZF_SWIM"/>
    <property type="match status" value="1"/>
</dbReference>
<dbReference type="AlphaFoldDB" id="A0A553PBI5"/>
<organism evidence="3 4">
    <name type="scientific">Tigriopus californicus</name>
    <name type="common">Marine copepod</name>
    <dbReference type="NCBI Taxonomy" id="6832"/>
    <lineage>
        <taxon>Eukaryota</taxon>
        <taxon>Metazoa</taxon>
        <taxon>Ecdysozoa</taxon>
        <taxon>Arthropoda</taxon>
        <taxon>Crustacea</taxon>
        <taxon>Multicrustacea</taxon>
        <taxon>Hexanauplia</taxon>
        <taxon>Copepoda</taxon>
        <taxon>Harpacticoida</taxon>
        <taxon>Harpacticidae</taxon>
        <taxon>Tigriopus</taxon>
    </lineage>
</organism>
<protein>
    <recommendedName>
        <fullName evidence="2">SWIM-type domain-containing protein</fullName>
    </recommendedName>
</protein>
<reference evidence="3 4" key="1">
    <citation type="journal article" date="2018" name="Nat. Ecol. Evol.">
        <title>Genomic signatures of mitonuclear coevolution across populations of Tigriopus californicus.</title>
        <authorList>
            <person name="Barreto F.S."/>
            <person name="Watson E.T."/>
            <person name="Lima T.G."/>
            <person name="Willett C.S."/>
            <person name="Edmands S."/>
            <person name="Li W."/>
            <person name="Burton R.S."/>
        </authorList>
    </citation>
    <scope>NUCLEOTIDE SEQUENCE [LARGE SCALE GENOMIC DNA]</scope>
    <source>
        <strain evidence="3 4">San Diego</strain>
    </source>
</reference>